<dbReference type="InterPro" id="IPR002491">
    <property type="entry name" value="ABC_transptr_periplasmic_BD"/>
</dbReference>
<organism evidence="2 3">
    <name type="scientific">Thermodesulforhabdus norvegica</name>
    <dbReference type="NCBI Taxonomy" id="39841"/>
    <lineage>
        <taxon>Bacteria</taxon>
        <taxon>Pseudomonadati</taxon>
        <taxon>Thermodesulfobacteriota</taxon>
        <taxon>Syntrophobacteria</taxon>
        <taxon>Syntrophobacterales</taxon>
        <taxon>Thermodesulforhabdaceae</taxon>
        <taxon>Thermodesulforhabdus</taxon>
    </lineage>
</organism>
<dbReference type="InterPro" id="IPR050902">
    <property type="entry name" value="ABC_Transporter_SBP"/>
</dbReference>
<feature type="domain" description="Fe/B12 periplasmic-binding" evidence="1">
    <location>
        <begin position="45"/>
        <end position="312"/>
    </location>
</feature>
<dbReference type="EMBL" id="FOUU01000003">
    <property type="protein sequence ID" value="SFM72357.1"/>
    <property type="molecule type" value="Genomic_DNA"/>
</dbReference>
<protein>
    <submittedName>
        <fullName evidence="2">Iron complex transport system substrate-binding protein</fullName>
    </submittedName>
</protein>
<dbReference type="PANTHER" id="PTHR30535">
    <property type="entry name" value="VITAMIN B12-BINDING PROTEIN"/>
    <property type="match status" value="1"/>
</dbReference>
<gene>
    <name evidence="2" type="ORF">SAMN05660836_01258</name>
</gene>
<sequence>MFFRLLLTILFCLLLVILQYGKGYTSILVKDFRGKSIELKAKPQRIVCLLESALSALFMLQQQDRIIGIANNVYAEPTFRFYRQLDKRIRDRLLPAPGNWEAVSIEHIVALMPDLVIIWSSQTDVIRALETRGIPVYAVFLSRENDIYDEILDFGTLSGSRNRSEELVAFVKKEKERLTRITGTVPEKDRPRVFFMWAQGITETSCGGSTVSDVIRMAGGRNICEHIFREHATLQIEELIQQNPDVIVMWYNEKLNPEDLTADPRLAPIDAIKKGRVYELPDIFTNDLWTLKFIIAANRIARWLYPGLFPNESAKSYERRVLRFLYGSDFN</sequence>
<dbReference type="PANTHER" id="PTHR30535:SF34">
    <property type="entry name" value="MOLYBDATE-BINDING PROTEIN MOLA"/>
    <property type="match status" value="1"/>
</dbReference>
<accession>A0A1I4T710</accession>
<dbReference type="Pfam" id="PF01497">
    <property type="entry name" value="Peripla_BP_2"/>
    <property type="match status" value="1"/>
</dbReference>
<dbReference type="OrthoDB" id="9775594at2"/>
<dbReference type="Proteomes" id="UP000199611">
    <property type="component" value="Unassembled WGS sequence"/>
</dbReference>
<dbReference type="RefSeq" id="WP_093394331.1">
    <property type="nucleotide sequence ID" value="NZ_FOUU01000003.1"/>
</dbReference>
<keyword evidence="3" id="KW-1185">Reference proteome</keyword>
<evidence type="ECO:0000313" key="3">
    <source>
        <dbReference type="Proteomes" id="UP000199611"/>
    </source>
</evidence>
<dbReference type="Gene3D" id="3.40.50.1980">
    <property type="entry name" value="Nitrogenase molybdenum iron protein domain"/>
    <property type="match status" value="2"/>
</dbReference>
<dbReference type="AlphaFoldDB" id="A0A1I4T710"/>
<dbReference type="STRING" id="39841.SAMN05660836_01258"/>
<evidence type="ECO:0000313" key="2">
    <source>
        <dbReference type="EMBL" id="SFM72357.1"/>
    </source>
</evidence>
<proteinExistence type="predicted"/>
<dbReference type="SUPFAM" id="SSF53807">
    <property type="entry name" value="Helical backbone' metal receptor"/>
    <property type="match status" value="1"/>
</dbReference>
<dbReference type="PROSITE" id="PS50983">
    <property type="entry name" value="FE_B12_PBP"/>
    <property type="match status" value="1"/>
</dbReference>
<reference evidence="2 3" key="1">
    <citation type="submission" date="2016-10" db="EMBL/GenBank/DDBJ databases">
        <authorList>
            <person name="de Groot N.N."/>
        </authorList>
    </citation>
    <scope>NUCLEOTIDE SEQUENCE [LARGE SCALE GENOMIC DNA]</scope>
    <source>
        <strain evidence="2 3">DSM 9990</strain>
    </source>
</reference>
<name>A0A1I4T710_9BACT</name>
<evidence type="ECO:0000259" key="1">
    <source>
        <dbReference type="PROSITE" id="PS50983"/>
    </source>
</evidence>